<reference evidence="1" key="1">
    <citation type="submission" date="2023-07" db="EMBL/GenBank/DDBJ databases">
        <title>Genomic Encyclopedia of Type Strains, Phase IV (KMG-IV): sequencing the most valuable type-strain genomes for metagenomic binning, comparative biology and taxonomic classification.</title>
        <authorList>
            <person name="Goeker M."/>
        </authorList>
    </citation>
    <scope>NUCLEOTIDE SEQUENCE</scope>
    <source>
        <strain evidence="1">DSM 26174</strain>
    </source>
</reference>
<name>A0AAE3XLP9_9BACT</name>
<dbReference type="NCBIfam" id="TIGR04131">
    <property type="entry name" value="Bac_Flav_CTERM"/>
    <property type="match status" value="1"/>
</dbReference>
<keyword evidence="2" id="KW-1185">Reference proteome</keyword>
<dbReference type="Pfam" id="PF17963">
    <property type="entry name" value="Big_9"/>
    <property type="match status" value="1"/>
</dbReference>
<gene>
    <name evidence="1" type="ORF">HNQ88_001289</name>
</gene>
<dbReference type="RefSeq" id="WP_309937793.1">
    <property type="nucleotide sequence ID" value="NZ_AP025305.1"/>
</dbReference>
<accession>A0AAE3XLP9</accession>
<evidence type="ECO:0000313" key="2">
    <source>
        <dbReference type="Proteomes" id="UP001185092"/>
    </source>
</evidence>
<dbReference type="InterPro" id="IPR013783">
    <property type="entry name" value="Ig-like_fold"/>
</dbReference>
<dbReference type="InterPro" id="IPR026341">
    <property type="entry name" value="T9SS_type_B"/>
</dbReference>
<dbReference type="EMBL" id="JAVDQD010000001">
    <property type="protein sequence ID" value="MDR6238313.1"/>
    <property type="molecule type" value="Genomic_DNA"/>
</dbReference>
<dbReference type="Proteomes" id="UP001185092">
    <property type="component" value="Unassembled WGS sequence"/>
</dbReference>
<proteinExistence type="predicted"/>
<organism evidence="1 2">
    <name type="scientific">Aureibacter tunicatorum</name>
    <dbReference type="NCBI Taxonomy" id="866807"/>
    <lineage>
        <taxon>Bacteria</taxon>
        <taxon>Pseudomonadati</taxon>
        <taxon>Bacteroidota</taxon>
        <taxon>Cytophagia</taxon>
        <taxon>Cytophagales</taxon>
        <taxon>Persicobacteraceae</taxon>
        <taxon>Aureibacter</taxon>
    </lineage>
</organism>
<evidence type="ECO:0000313" key="1">
    <source>
        <dbReference type="EMBL" id="MDR6238313.1"/>
    </source>
</evidence>
<comment type="caution">
    <text evidence="1">The sequence shown here is derived from an EMBL/GenBank/DDBJ whole genome shotgun (WGS) entry which is preliminary data.</text>
</comment>
<sequence>MNKIFTIREIINNHAKFIFLFAWLLFQSILPLQFAKGSSNITEVGGFVCGNVMYQIYNKNSSGGGKNYGLFYFQSIYDPSTRTSRLELVEIPGALSDLSKLNYLGKGGVITVNAIGYNVKDGFIYFMDAGSAKVFRIGRTPNVANPVSENDYTYEIEYVGQPVGDQTTNSLLNEGGGFIAGDIDVDGKYYFNSNWSKKVYYIDLSLHDLSSSNLPVNNLRAVNALKNPDGSDFYNYPSTGMNMADFVIDPVDGNLYSWSKFSGYSQLIKIDMTTKAVERIGVLTDGNYRFYSGAGANYWKYGYFYAYGVDRDVTSSNIQTTLFRVNPTTGEATYVSQGTPTNQNDGCSCAYSIEIQQSTLDGEICLDKDTVITVDYRVFNRTRENLQNVPFEMSLPGGAVFASNIYESKTQNSDGSFNYVEPSWMASGSNDLVGSSFADNTNAMINPLPYVADLTFKVDILIPSTYSGNEISLQATLNMNNHPAYNHAVADNILTPELGDPSVITIHHPADVYAGDDQVITRGVLNTTPFNATAAGVDPMSYHWSPSEGLNFPTFLTPIPNPSDDTEYVLEVEDGNGCLSRDTVQVRVVASEVKVKIEADGDEIPSCAITKTLRGIAEGENLEMSWKVLNGSGTILDETLFDKVSSDSDTLEALVLEGRYRFVARDLVSGNSDSTEITIIQAPSMNVDAGDDFSISRHVLNTRSINPQLGNVDLSSSTVVWSPSTGLDNTGIINPVPNPSTTTTYTLTVRDRFNCVVSDVVTITVDETEVDADIVEGSAITIGACDSELRVHGTFSGTDANAVWQVATGQSGSIQAGSLQEDKLVDPHTSSVIVSPGTYWLIAQDVYGNRDTAEIVVNQAADLPSVDAGDDFYISEYISNTRAFDVSSTGEGLTYSWVPASSLDDATIMRPTANPSVETLYTVTARDQYGCSVEDTVRVRIDATETTADVNTDVNLIGDCETEGVLTGIANGTNVTYHWREKGTTDTLSTNSTESFAPGIYEFVVEDEYGNVAIGEAEVRKDIAPVAEAGDDITISAYGFNTIALDGTASGVETSIQWSPSDQLAFPNSEDPIPLTPSAGTTGPLTFTMTVTDKYGCVATDVVDVYIDNTQVGADAGSDIEIGFCDSSLPSVTGKPFGTEATGIWTVKDGYKGQVQGSGNTVQVVARGNEYVDGLGVAQISEGIYIYTVTDKYGNKDSAQVQVVKALEPVADAGGDFKITSAYPNIIPIHATASGESPLSYSWTPAASLDDASVLEPIPNPSVDTEYTLTVTDSYGCTATDAVLIEVTNDELTGKIKEGDSVLIGHCYADTTIHVILGQGSSSGDLFSDDPNDYTFEWSVFSGGPLPSDLVGSTDVHIADEMVPGEYEVLITHKATLTEKRLSVVIERDVEPSVFAGADKSISKFVDNINITLDGSVSGAEPLTYSWTPDDGTLNFTNILNPIPNPSQSMKDAQSQFTYTLIAVDKYGCVASDDVLVNIDDRESNYEIDVDVEIVGDCDESTTVLIGYAKYDQIYDGLVVDTRWELVYPDRGEIVEDYPDSKELISGGYVETDSVRVRDGEYMFVVEDRYGRLVKLQEPVKINREAKPTIYMPDPFTISKHVDNLQAIDVRIQTTGSNLVGGYAWSPGTTLLDDYAIEDPVPNAHGNTDFTQDTTFVLSITDTYGCVKEDSIRIYLDTTQPETEILNGVDSVGSCAPSNERIVLKGKFSGSNAVAWWEDKNGVVLANGADLTVDVLSTSDYRFIAEDMWGQTDTTEWTVNVAASPSITSIPDMTISGHVLNNRPLEPELELTGVKTPIAYEWSVLGSYREETFDLNSLNPVPNPVISATDHPHYQDYELTVTDGYGCLAESTVRVHVDFREIEKPEIEEAENGIITIGNCETDYVLRGTYTELLDEHGDSMIDEAVWEPVPTYSNYLDLSSVSQEVSGDQVTVSISLNLPVDDKIADLGYYMFVVRDRYGHMKYDSVQVYRDTTTVIAHGGNDFTISGHFANSTLSFEDHGASYVPVDGQVTWEPSSLVRFIDGAYYPQPEDGVSERVFDVRVTDAYGCESTDQVRVYFDQDEIAIDLPNTDSIGACEEVVYTPEIEYENKVGAYRWLYWPAGDDVSSDGELLKESDSRPISDYELTLGGDDERDESGVYVLELTDIYGNVIDDTLVFREFAMPEVFIDPDTLIVSYSIDNEEAFEVFVDAEEPRYEWSPDLGLSQNDIREPVANFLGVIDYQLKVIDKFGCEAIDSVNFQRINLPPVAEDDEAYTVTGDTVMICVLDNDMDPEDKLDASSVVIEKQPLYGVAWVEGGCIYYITHEEFAREDELRYSVCDDEPLDVQCDQADVRIYIEPQELGSHNIITPNGDGVNDYFKIKGIGAYPQNRLRVYNRWGNLVYEQENYRNTFNGYANSLTVGQDFRLPKGTYFYIFEYPETEGKNNITGYIYIAE</sequence>
<dbReference type="Pfam" id="PF13585">
    <property type="entry name" value="CHU_C"/>
    <property type="match status" value="1"/>
</dbReference>
<protein>
    <submittedName>
        <fullName evidence="1">Gliding motility-associated-like protein</fullName>
    </submittedName>
</protein>
<dbReference type="Gene3D" id="2.60.40.10">
    <property type="entry name" value="Immunoglobulins"/>
    <property type="match status" value="2"/>
</dbReference>